<feature type="region of interest" description="Disordered" evidence="1">
    <location>
        <begin position="531"/>
        <end position="639"/>
    </location>
</feature>
<gene>
    <name evidence="2" type="ORF">Tci_039617</name>
</gene>
<dbReference type="PANTHER" id="PTHR11439">
    <property type="entry name" value="GAG-POL-RELATED RETROTRANSPOSON"/>
    <property type="match status" value="1"/>
</dbReference>
<comment type="caution">
    <text evidence="2">The sequence shown here is derived from an EMBL/GenBank/DDBJ whole genome shotgun (WGS) entry which is preliminary data.</text>
</comment>
<feature type="compositionally biased region" description="Acidic residues" evidence="1">
    <location>
        <begin position="575"/>
        <end position="607"/>
    </location>
</feature>
<feature type="compositionally biased region" description="Polar residues" evidence="1">
    <location>
        <begin position="553"/>
        <end position="573"/>
    </location>
</feature>
<name>A0A6L2M2I3_TANCI</name>
<sequence length="675" mass="77160">MGGTKDHPIENVIGDPSRSVSMRKQLKTDAMWCYFDAFVTSVETKNFKQAMTEPSWIDAIQEEIPKFERLQVWELVPCLVKVMLIKLKWIYKVKTYEFGRNRGHPYLHSKCNQQEYDDLPNGRHNDFLKWRAQRRETCMVEKNKLDEDLQGTPVDAILYRGCQDTRRSTSGIAQFLGDKLVGWSSRKQKSTTISSTKSGYISLSGCCAQILSMRQQKCNCSMLQQHSTLKSNVHPGMLPFYKGAGGELNSGTLVCLDEISTGWHLHQILASRMIQLPDRKGQPIACAQAKKALYSLKQAPPANMNLVVAKQVALDNYLVPSEKRLKIEKCSARIEFSKPKREETYQVTLDALKLSLCYPAFLITTKVPEEDYMYQADNREICLARKVHMPYPRFTKVIISHFISKDKTISMRNMINLQTIHDDSLLGTLKFVSKTQDYQQYGALIPDDMINQDAKDSKAYKTYYDFATRKATPKNARKFKKVASPLRKLSPVLEEESAVKPKRAKKPAKKSTIVPTAGIAIRDTPTAQLKKTLKKSKLKTHKLHASGSGDGFGSQTKVLNEQEDMTTSTNKGTDSSDDDDENDDDSDEVTKDDDEDDVESDVDDDKEASDSEKIDLDKDENLNLNQNDDEEEEYEEEYVRTPYSFEFNDDDEEYEELYEDVNIRLQDTWHEEEGK</sequence>
<dbReference type="AlphaFoldDB" id="A0A6L2M2I3"/>
<evidence type="ECO:0000313" key="2">
    <source>
        <dbReference type="EMBL" id="GEU67639.1"/>
    </source>
</evidence>
<feature type="compositionally biased region" description="Basic residues" evidence="1">
    <location>
        <begin position="531"/>
        <end position="544"/>
    </location>
</feature>
<protein>
    <submittedName>
        <fullName evidence="2">Integrase, catalytic region, zinc finger, CCHC-type, peptidase aspartic, catalytic</fullName>
    </submittedName>
</protein>
<dbReference type="CDD" id="cd09272">
    <property type="entry name" value="RNase_HI_RT_Ty1"/>
    <property type="match status" value="1"/>
</dbReference>
<proteinExistence type="predicted"/>
<organism evidence="2">
    <name type="scientific">Tanacetum cinerariifolium</name>
    <name type="common">Dalmatian daisy</name>
    <name type="synonym">Chrysanthemum cinerariifolium</name>
    <dbReference type="NCBI Taxonomy" id="118510"/>
    <lineage>
        <taxon>Eukaryota</taxon>
        <taxon>Viridiplantae</taxon>
        <taxon>Streptophyta</taxon>
        <taxon>Embryophyta</taxon>
        <taxon>Tracheophyta</taxon>
        <taxon>Spermatophyta</taxon>
        <taxon>Magnoliopsida</taxon>
        <taxon>eudicotyledons</taxon>
        <taxon>Gunneridae</taxon>
        <taxon>Pentapetalae</taxon>
        <taxon>asterids</taxon>
        <taxon>campanulids</taxon>
        <taxon>Asterales</taxon>
        <taxon>Asteraceae</taxon>
        <taxon>Asteroideae</taxon>
        <taxon>Anthemideae</taxon>
        <taxon>Anthemidinae</taxon>
        <taxon>Tanacetum</taxon>
    </lineage>
</organism>
<dbReference type="EMBL" id="BKCJ010005604">
    <property type="protein sequence ID" value="GEU67639.1"/>
    <property type="molecule type" value="Genomic_DNA"/>
</dbReference>
<reference evidence="2" key="1">
    <citation type="journal article" date="2019" name="Sci. Rep.">
        <title>Draft genome of Tanacetum cinerariifolium, the natural source of mosquito coil.</title>
        <authorList>
            <person name="Yamashiro T."/>
            <person name="Shiraishi A."/>
            <person name="Satake H."/>
            <person name="Nakayama K."/>
        </authorList>
    </citation>
    <scope>NUCLEOTIDE SEQUENCE</scope>
</reference>
<accession>A0A6L2M2I3</accession>
<feature type="compositionally biased region" description="Basic and acidic residues" evidence="1">
    <location>
        <begin position="608"/>
        <end position="621"/>
    </location>
</feature>
<dbReference type="PANTHER" id="PTHR11439:SF483">
    <property type="entry name" value="PEPTIDE SYNTHASE GLIP-LIKE, PUTATIVE (AFU_ORTHOLOGUE AFUA_3G12920)-RELATED"/>
    <property type="match status" value="1"/>
</dbReference>
<feature type="compositionally biased region" description="Acidic residues" evidence="1">
    <location>
        <begin position="627"/>
        <end position="636"/>
    </location>
</feature>
<evidence type="ECO:0000256" key="1">
    <source>
        <dbReference type="SAM" id="MobiDB-lite"/>
    </source>
</evidence>